<protein>
    <submittedName>
        <fullName evidence="2">Uncharacterized protein</fullName>
    </submittedName>
</protein>
<reference evidence="2 3" key="1">
    <citation type="submission" date="2019-10" db="EMBL/GenBank/DDBJ databases">
        <title>Cardiobacteriales fam. a chemoheterotrophic member of the order Cardiobacteriales, and proposal of Cardiobacteriales fam. nov.</title>
        <authorList>
            <person name="Wang C."/>
        </authorList>
    </citation>
    <scope>NUCLEOTIDE SEQUENCE [LARGE SCALE GENOMIC DNA]</scope>
    <source>
        <strain evidence="2 3">ML27</strain>
    </source>
</reference>
<keyword evidence="1" id="KW-0812">Transmembrane</keyword>
<gene>
    <name evidence="2" type="ORF">GCU85_08350</name>
</gene>
<dbReference type="EMBL" id="WHNW01000010">
    <property type="protein sequence ID" value="MPV86733.1"/>
    <property type="molecule type" value="Genomic_DNA"/>
</dbReference>
<feature type="transmembrane region" description="Helical" evidence="1">
    <location>
        <begin position="12"/>
        <end position="39"/>
    </location>
</feature>
<dbReference type="AlphaFoldDB" id="A0A6N7EXR0"/>
<name>A0A6N7EXR0_9GAMM</name>
<evidence type="ECO:0000313" key="3">
    <source>
        <dbReference type="Proteomes" id="UP000471298"/>
    </source>
</evidence>
<organism evidence="2 3">
    <name type="scientific">Ostreibacterium oceani</name>
    <dbReference type="NCBI Taxonomy" id="2654998"/>
    <lineage>
        <taxon>Bacteria</taxon>
        <taxon>Pseudomonadati</taxon>
        <taxon>Pseudomonadota</taxon>
        <taxon>Gammaproteobacteria</taxon>
        <taxon>Cardiobacteriales</taxon>
        <taxon>Ostreibacteriaceae</taxon>
        <taxon>Ostreibacterium</taxon>
    </lineage>
</organism>
<dbReference type="Proteomes" id="UP000471298">
    <property type="component" value="Unassembled WGS sequence"/>
</dbReference>
<sequence>MGCWVVGLLGCWVVGLLGCWVVGLLGCWVVGLLGCWVVIAARLFSAGIRLNQINCVFAEFIAIAIEIPDEIAVVFQCRLFVAVKSLTIGCFDAINRALIAKRIATPRQQSQC</sequence>
<keyword evidence="1" id="KW-1133">Transmembrane helix</keyword>
<keyword evidence="1" id="KW-0472">Membrane</keyword>
<evidence type="ECO:0000256" key="1">
    <source>
        <dbReference type="SAM" id="Phobius"/>
    </source>
</evidence>
<comment type="caution">
    <text evidence="2">The sequence shown here is derived from an EMBL/GenBank/DDBJ whole genome shotgun (WGS) entry which is preliminary data.</text>
</comment>
<accession>A0A6N7EXR0</accession>
<proteinExistence type="predicted"/>
<keyword evidence="3" id="KW-1185">Reference proteome</keyword>
<evidence type="ECO:0000313" key="2">
    <source>
        <dbReference type="EMBL" id="MPV86733.1"/>
    </source>
</evidence>
<dbReference type="InParanoid" id="A0A6N7EXR0"/>